<dbReference type="Proteomes" id="UP000321839">
    <property type="component" value="Unassembled WGS sequence"/>
</dbReference>
<organism evidence="1 2">
    <name type="scientific">Staphylococcus ureilyticus</name>
    <name type="common">Staphylococcus cohnii subsp. urealyticus</name>
    <dbReference type="NCBI Taxonomy" id="94138"/>
    <lineage>
        <taxon>Bacteria</taxon>
        <taxon>Bacillati</taxon>
        <taxon>Bacillota</taxon>
        <taxon>Bacilli</taxon>
        <taxon>Bacillales</taxon>
        <taxon>Staphylococcaceae</taxon>
        <taxon>Staphylococcus</taxon>
        <taxon>Staphylococcus cohnii species complex</taxon>
    </lineage>
</organism>
<dbReference type="AlphaFoldDB" id="A0AB34AKY0"/>
<dbReference type="Gene3D" id="3.40.50.720">
    <property type="entry name" value="NAD(P)-binding Rossmann-like Domain"/>
    <property type="match status" value="1"/>
</dbReference>
<dbReference type="Gene3D" id="3.90.180.10">
    <property type="entry name" value="Medium-chain alcohol dehydrogenases, catalytic domain"/>
    <property type="match status" value="1"/>
</dbReference>
<proteinExistence type="predicted"/>
<protein>
    <recommendedName>
        <fullName evidence="3">Alcohol dehydrogenase</fullName>
    </recommendedName>
</protein>
<dbReference type="EMBL" id="BKAW01000027">
    <property type="protein sequence ID" value="GEQ04115.1"/>
    <property type="molecule type" value="Genomic_DNA"/>
</dbReference>
<evidence type="ECO:0000313" key="2">
    <source>
        <dbReference type="Proteomes" id="UP000321839"/>
    </source>
</evidence>
<accession>A0AB34AKY0</accession>
<keyword evidence="2" id="KW-1185">Reference proteome</keyword>
<comment type="caution">
    <text evidence="1">The sequence shown here is derived from an EMBL/GenBank/DDBJ whole genome shotgun (WGS) entry which is preliminary data.</text>
</comment>
<evidence type="ECO:0000313" key="1">
    <source>
        <dbReference type="EMBL" id="GEQ04115.1"/>
    </source>
</evidence>
<reference evidence="1 2" key="1">
    <citation type="submission" date="2019-07" db="EMBL/GenBank/DDBJ databases">
        <title>Whole genome shotgun sequence of Staphylococcus cohnii subsp. urealyticus NBRC 109766.</title>
        <authorList>
            <person name="Hosoyama A."/>
            <person name="Uohara A."/>
            <person name="Ohji S."/>
            <person name="Ichikawa N."/>
        </authorList>
    </citation>
    <scope>NUCLEOTIDE SEQUENCE [LARGE SCALE GENOMIC DNA]</scope>
    <source>
        <strain evidence="1 2">NBRC 109766</strain>
    </source>
</reference>
<gene>
    <name evidence="1" type="ORF">SCO02_25560</name>
</gene>
<sequence length="81" mass="9092">MSIFGHPIEWNPMQLTNTGVKLTSTIAYTPTTFQQTIDLINEGNLKVKDVITDEIELDDIVESGFEKLVNDKSQAKILVKL</sequence>
<evidence type="ECO:0008006" key="3">
    <source>
        <dbReference type="Google" id="ProtNLM"/>
    </source>
</evidence>
<name>A0AB34AKY0_STAUR</name>